<gene>
    <name evidence="1" type="ORF">EU98_1811</name>
</gene>
<sequence>MVSVIIKRHAKTDLGKSTLISSKASATFSWSVNKMRGEIF</sequence>
<reference evidence="2" key="1">
    <citation type="journal article" date="2014" name="Sci. Data">
        <title>Genomes of diverse isolates of the marine cyanobacterium Prochlorococcus.</title>
        <authorList>
            <person name="Biller S."/>
            <person name="Berube P."/>
            <person name="Thompson J."/>
            <person name="Kelly L."/>
            <person name="Roggensack S."/>
            <person name="Awad L."/>
            <person name="Roache-Johnson K."/>
            <person name="Ding H."/>
            <person name="Giovannoni S.J."/>
            <person name="Moore L.R."/>
            <person name="Chisholm S.W."/>
        </authorList>
    </citation>
    <scope>NUCLEOTIDE SEQUENCE [LARGE SCALE GENOMIC DNA]</scope>
    <source>
        <strain evidence="2">MIT 9314</strain>
    </source>
</reference>
<dbReference type="AlphaFoldDB" id="A0A0A2AIL9"/>
<name>A0A0A2AIL9_PROMR</name>
<organism evidence="1 2">
    <name type="scientific">Prochlorococcus marinus str. MIT 9314</name>
    <dbReference type="NCBI Taxonomy" id="167548"/>
    <lineage>
        <taxon>Bacteria</taxon>
        <taxon>Bacillati</taxon>
        <taxon>Cyanobacteriota</taxon>
        <taxon>Cyanophyceae</taxon>
        <taxon>Synechococcales</taxon>
        <taxon>Prochlorococcaceae</taxon>
        <taxon>Prochlorococcus</taxon>
    </lineage>
</organism>
<accession>A0A0A2AIL9</accession>
<dbReference type="EMBL" id="JNAO01000013">
    <property type="protein sequence ID" value="KGG00279.1"/>
    <property type="molecule type" value="Genomic_DNA"/>
</dbReference>
<protein>
    <submittedName>
        <fullName evidence="1">Uncharacterized protein</fullName>
    </submittedName>
</protein>
<comment type="caution">
    <text evidence="1">The sequence shown here is derived from an EMBL/GenBank/DDBJ whole genome shotgun (WGS) entry which is preliminary data.</text>
</comment>
<proteinExistence type="predicted"/>
<evidence type="ECO:0000313" key="2">
    <source>
        <dbReference type="Proteomes" id="UP000030533"/>
    </source>
</evidence>
<dbReference type="Proteomes" id="UP000030533">
    <property type="component" value="Unassembled WGS sequence"/>
</dbReference>
<evidence type="ECO:0000313" key="1">
    <source>
        <dbReference type="EMBL" id="KGG00279.1"/>
    </source>
</evidence>